<evidence type="ECO:0000313" key="1">
    <source>
        <dbReference type="EMBL" id="KAG0723186.1"/>
    </source>
</evidence>
<organism evidence="1 2">
    <name type="scientific">Chionoecetes opilio</name>
    <name type="common">Atlantic snow crab</name>
    <name type="synonym">Cancer opilio</name>
    <dbReference type="NCBI Taxonomy" id="41210"/>
    <lineage>
        <taxon>Eukaryota</taxon>
        <taxon>Metazoa</taxon>
        <taxon>Ecdysozoa</taxon>
        <taxon>Arthropoda</taxon>
        <taxon>Crustacea</taxon>
        <taxon>Multicrustacea</taxon>
        <taxon>Malacostraca</taxon>
        <taxon>Eumalacostraca</taxon>
        <taxon>Eucarida</taxon>
        <taxon>Decapoda</taxon>
        <taxon>Pleocyemata</taxon>
        <taxon>Brachyura</taxon>
        <taxon>Eubrachyura</taxon>
        <taxon>Majoidea</taxon>
        <taxon>Majidae</taxon>
        <taxon>Chionoecetes</taxon>
    </lineage>
</organism>
<dbReference type="OrthoDB" id="428159at2759"/>
<comment type="caution">
    <text evidence="1">The sequence shown here is derived from an EMBL/GenBank/DDBJ whole genome shotgun (WGS) entry which is preliminary data.</text>
</comment>
<name>A0A8J4YGI3_CHIOP</name>
<reference evidence="1" key="1">
    <citation type="submission" date="2020-07" db="EMBL/GenBank/DDBJ databases">
        <title>The High-quality genome of the commercially important snow crab, Chionoecetes opilio.</title>
        <authorList>
            <person name="Jeong J.-H."/>
            <person name="Ryu S."/>
        </authorList>
    </citation>
    <scope>NUCLEOTIDE SEQUENCE</scope>
    <source>
        <strain evidence="1">MADBK_172401_WGS</strain>
        <tissue evidence="1">Digestive gland</tissue>
    </source>
</reference>
<dbReference type="EMBL" id="JACEEZ010008559">
    <property type="protein sequence ID" value="KAG0723186.1"/>
    <property type="molecule type" value="Genomic_DNA"/>
</dbReference>
<evidence type="ECO:0000313" key="2">
    <source>
        <dbReference type="Proteomes" id="UP000770661"/>
    </source>
</evidence>
<sequence>MHYTWREPGGTLAVCATMGSHPPVTLSLDKDDQGSTANNSIHWVAFLQNQQRCLLFIDDINIASTALNAAMMERFQQEVTLSINSIGLSLVDDNNRKEVAYISLARWVYSIIQS</sequence>
<keyword evidence="2" id="KW-1185">Reference proteome</keyword>
<dbReference type="AlphaFoldDB" id="A0A8J4YGI3"/>
<accession>A0A8J4YGI3</accession>
<gene>
    <name evidence="1" type="primary">VPS13C_1</name>
    <name evidence="1" type="ORF">GWK47_005657</name>
</gene>
<dbReference type="Proteomes" id="UP000770661">
    <property type="component" value="Unassembled WGS sequence"/>
</dbReference>
<protein>
    <submittedName>
        <fullName evidence="1">Vacuolar protein sorting-associated protein 13C</fullName>
    </submittedName>
</protein>
<proteinExistence type="predicted"/>